<keyword evidence="3" id="KW-0804">Transcription</keyword>
<dbReference type="InterPro" id="IPR018490">
    <property type="entry name" value="cNMP-bd_dom_sf"/>
</dbReference>
<dbReference type="InterPro" id="IPR000595">
    <property type="entry name" value="cNMP-bd_dom"/>
</dbReference>
<feature type="domain" description="HTH crp-type" evidence="4">
    <location>
        <begin position="162"/>
        <end position="208"/>
    </location>
</feature>
<keyword evidence="6" id="KW-1185">Reference proteome</keyword>
<sequence>MYRKTIVKKFGFLGKDFLHEFEYNVLIKNVGAKDEIMREGQRNRFVPILSKGSLKVFSLNDGNEFIHYYVKPCESCSMTFSSIFSNYISSVYSVAVKDSQLILIPVEKLHQWLLKYPEINKVFYLEYKNRLSDIVSKVNNAIYYKLDKRILNFIKDQVQVNHGNPLRITHQEIANNLGTSREVVSRILKNLENDGDILKTKNGILYFEKNNDW</sequence>
<dbReference type="OrthoDB" id="9776746at2"/>
<evidence type="ECO:0000313" key="5">
    <source>
        <dbReference type="EMBL" id="SIO24661.1"/>
    </source>
</evidence>
<evidence type="ECO:0000313" key="6">
    <source>
        <dbReference type="Proteomes" id="UP000184782"/>
    </source>
</evidence>
<dbReference type="SUPFAM" id="SSF46785">
    <property type="entry name" value="Winged helix' DNA-binding domain"/>
    <property type="match status" value="1"/>
</dbReference>
<dbReference type="InterPro" id="IPR012318">
    <property type="entry name" value="HTH_CRP"/>
</dbReference>
<reference evidence="6" key="1">
    <citation type="submission" date="2016-12" db="EMBL/GenBank/DDBJ databases">
        <authorList>
            <person name="Varghese N."/>
            <person name="Submissions S."/>
        </authorList>
    </citation>
    <scope>NUCLEOTIDE SEQUENCE [LARGE SCALE GENOMIC DNA]</scope>
    <source>
        <strain evidence="6">DSM 16779</strain>
    </source>
</reference>
<dbReference type="GO" id="GO:0006355">
    <property type="term" value="P:regulation of DNA-templated transcription"/>
    <property type="evidence" value="ECO:0007669"/>
    <property type="project" value="InterPro"/>
</dbReference>
<protein>
    <submittedName>
        <fullName evidence="5">CRP/FNR family transcriptional regulator, anaerobic regulatory protein</fullName>
    </submittedName>
</protein>
<dbReference type="Gene3D" id="2.60.120.10">
    <property type="entry name" value="Jelly Rolls"/>
    <property type="match status" value="1"/>
</dbReference>
<dbReference type="CDD" id="cd00038">
    <property type="entry name" value="CAP_ED"/>
    <property type="match status" value="1"/>
</dbReference>
<dbReference type="Pfam" id="PF13545">
    <property type="entry name" value="HTH_Crp_2"/>
    <property type="match status" value="1"/>
</dbReference>
<dbReference type="AlphaFoldDB" id="A0A1N6HY50"/>
<dbReference type="Proteomes" id="UP000184782">
    <property type="component" value="Unassembled WGS sequence"/>
</dbReference>
<dbReference type="CDD" id="cd00092">
    <property type="entry name" value="HTH_CRP"/>
    <property type="match status" value="1"/>
</dbReference>
<evidence type="ECO:0000256" key="1">
    <source>
        <dbReference type="ARBA" id="ARBA00023015"/>
    </source>
</evidence>
<dbReference type="EMBL" id="FSRQ01000002">
    <property type="protein sequence ID" value="SIO24661.1"/>
    <property type="molecule type" value="Genomic_DNA"/>
</dbReference>
<dbReference type="RefSeq" id="WP_074231050.1">
    <property type="nucleotide sequence ID" value="NZ_FSRQ01000002.1"/>
</dbReference>
<dbReference type="Gene3D" id="1.10.10.10">
    <property type="entry name" value="Winged helix-like DNA-binding domain superfamily/Winged helix DNA-binding domain"/>
    <property type="match status" value="1"/>
</dbReference>
<dbReference type="InterPro" id="IPR014710">
    <property type="entry name" value="RmlC-like_jellyroll"/>
</dbReference>
<organism evidence="5 6">
    <name type="scientific">Chryseobacterium scophthalmum</name>
    <dbReference type="NCBI Taxonomy" id="59733"/>
    <lineage>
        <taxon>Bacteria</taxon>
        <taxon>Pseudomonadati</taxon>
        <taxon>Bacteroidota</taxon>
        <taxon>Flavobacteriia</taxon>
        <taxon>Flavobacteriales</taxon>
        <taxon>Weeksellaceae</taxon>
        <taxon>Chryseobacterium group</taxon>
        <taxon>Chryseobacterium</taxon>
    </lineage>
</organism>
<accession>A0A1N6HY50</accession>
<proteinExistence type="predicted"/>
<dbReference type="PRINTS" id="PR00034">
    <property type="entry name" value="HTHCRP"/>
</dbReference>
<dbReference type="SUPFAM" id="SSF51206">
    <property type="entry name" value="cAMP-binding domain-like"/>
    <property type="match status" value="1"/>
</dbReference>
<dbReference type="GO" id="GO:0003677">
    <property type="term" value="F:DNA binding"/>
    <property type="evidence" value="ECO:0007669"/>
    <property type="project" value="UniProtKB-KW"/>
</dbReference>
<dbReference type="STRING" id="59733.SAMN05421769_2984"/>
<gene>
    <name evidence="5" type="ORF">SAMN05421769_2984</name>
</gene>
<evidence type="ECO:0000256" key="3">
    <source>
        <dbReference type="ARBA" id="ARBA00023163"/>
    </source>
</evidence>
<evidence type="ECO:0000256" key="2">
    <source>
        <dbReference type="ARBA" id="ARBA00023125"/>
    </source>
</evidence>
<keyword evidence="1" id="KW-0805">Transcription regulation</keyword>
<dbReference type="SMART" id="SM00419">
    <property type="entry name" value="HTH_CRP"/>
    <property type="match status" value="1"/>
</dbReference>
<keyword evidence="2" id="KW-0238">DNA-binding</keyword>
<name>A0A1N6HY50_9FLAO</name>
<dbReference type="InterPro" id="IPR036390">
    <property type="entry name" value="WH_DNA-bd_sf"/>
</dbReference>
<evidence type="ECO:0000259" key="4">
    <source>
        <dbReference type="SMART" id="SM00419"/>
    </source>
</evidence>
<dbReference type="InterPro" id="IPR036388">
    <property type="entry name" value="WH-like_DNA-bd_sf"/>
</dbReference>